<reference evidence="5" key="2">
    <citation type="journal article" date="2011" name="J. Bacteriol.">
        <title>Complete genome sequence of Cronobacter turicensis LMG 23827, a food-borne pathogen causing deaths in neonates.</title>
        <authorList>
            <person name="Stephan R."/>
            <person name="Lehner A."/>
            <person name="Tischler P."/>
            <person name="Rattei T."/>
        </authorList>
    </citation>
    <scope>NUCLEOTIDE SEQUENCE [LARGE SCALE GENOMIC DNA]</scope>
    <source>
        <strain evidence="5">DSM 18703 / CCUG 55852 / LMG 23827 / z3032</strain>
    </source>
</reference>
<dbReference type="CDD" id="cd04301">
    <property type="entry name" value="NAT_SF"/>
    <property type="match status" value="1"/>
</dbReference>
<evidence type="ECO:0000259" key="3">
    <source>
        <dbReference type="PROSITE" id="PS51186"/>
    </source>
</evidence>
<dbReference type="InterPro" id="IPR016181">
    <property type="entry name" value="Acyl_CoA_acyltransferase"/>
</dbReference>
<gene>
    <name evidence="4" type="ordered locus">Ctu_27910</name>
</gene>
<keyword evidence="1" id="KW-0808">Transferase</keyword>
<dbReference type="PANTHER" id="PTHR43877:SF2">
    <property type="entry name" value="AMINOALKYLPHOSPHONATE N-ACETYLTRANSFERASE-RELATED"/>
    <property type="match status" value="1"/>
</dbReference>
<dbReference type="Gene3D" id="3.40.630.30">
    <property type="match status" value="1"/>
</dbReference>
<dbReference type="HOGENOM" id="CLU_013985_21_3_6"/>
<organism evidence="4 5">
    <name type="scientific">Cronobacter turicensis (strain DSM 18703 / CCUG 55852 / LMG 23827 / z3032)</name>
    <dbReference type="NCBI Taxonomy" id="693216"/>
    <lineage>
        <taxon>Bacteria</taxon>
        <taxon>Pseudomonadati</taxon>
        <taxon>Pseudomonadota</taxon>
        <taxon>Gammaproteobacteria</taxon>
        <taxon>Enterobacterales</taxon>
        <taxon>Enterobacteriaceae</taxon>
        <taxon>Cronobacter</taxon>
    </lineage>
</organism>
<feature type="domain" description="N-acetyltransferase" evidence="3">
    <location>
        <begin position="22"/>
        <end position="161"/>
    </location>
</feature>
<proteinExistence type="predicted"/>
<dbReference type="InterPro" id="IPR000182">
    <property type="entry name" value="GNAT_dom"/>
</dbReference>
<dbReference type="PATRIC" id="fig|693216.3.peg.2637"/>
<dbReference type="PANTHER" id="PTHR43877">
    <property type="entry name" value="AMINOALKYLPHOSPHONATE N-ACETYLTRANSFERASE-RELATED-RELATED"/>
    <property type="match status" value="1"/>
</dbReference>
<evidence type="ECO:0000256" key="1">
    <source>
        <dbReference type="ARBA" id="ARBA00022679"/>
    </source>
</evidence>
<reference evidence="4 5" key="1">
    <citation type="journal article" date="2010" name="J. Bacteriol.">
        <title>Complete Genome Sequence of Cronobacter turicensis LMG 23827, a foodborne pathogen causing deaths in neonates.</title>
        <authorList>
            <person name="Stephan R."/>
            <person name="Lehner A."/>
            <person name="Tischler P."/>
            <person name="Rattei T."/>
        </authorList>
    </citation>
    <scope>NUCLEOTIDE SEQUENCE [LARGE SCALE GENOMIC DNA]</scope>
    <source>
        <strain evidence="5">DSM 18703 / CCUG 55852 / LMG 23827 / z3032</strain>
    </source>
</reference>
<dbReference type="SUPFAM" id="SSF55729">
    <property type="entry name" value="Acyl-CoA N-acyltransferases (Nat)"/>
    <property type="match status" value="1"/>
</dbReference>
<dbReference type="EMBL" id="FN543093">
    <property type="protein sequence ID" value="CBA32186.1"/>
    <property type="molecule type" value="Genomic_DNA"/>
</dbReference>
<evidence type="ECO:0000313" key="5">
    <source>
        <dbReference type="Proteomes" id="UP000002069"/>
    </source>
</evidence>
<protein>
    <recommendedName>
        <fullName evidence="3">N-acetyltransferase domain-containing protein</fullName>
    </recommendedName>
</protein>
<evidence type="ECO:0000256" key="2">
    <source>
        <dbReference type="ARBA" id="ARBA00023315"/>
    </source>
</evidence>
<evidence type="ECO:0000313" key="4">
    <source>
        <dbReference type="EMBL" id="CBA32186.1"/>
    </source>
</evidence>
<dbReference type="AlphaFoldDB" id="C9XW16"/>
<dbReference type="Proteomes" id="UP000002069">
    <property type="component" value="Chromosome"/>
</dbReference>
<name>C9XW16_CROTZ</name>
<dbReference type="Pfam" id="PF00583">
    <property type="entry name" value="Acetyltransf_1"/>
    <property type="match status" value="1"/>
</dbReference>
<accession>C9XW16</accession>
<dbReference type="GO" id="GO:0016747">
    <property type="term" value="F:acyltransferase activity, transferring groups other than amino-acyl groups"/>
    <property type="evidence" value="ECO:0007669"/>
    <property type="project" value="InterPro"/>
</dbReference>
<dbReference type="KEGG" id="ctu:CTU_27910"/>
<keyword evidence="2" id="KW-0012">Acyltransferase</keyword>
<keyword evidence="5" id="KW-1185">Reference proteome</keyword>
<dbReference type="PROSITE" id="PS51186">
    <property type="entry name" value="GNAT"/>
    <property type="match status" value="1"/>
</dbReference>
<dbReference type="InterPro" id="IPR050832">
    <property type="entry name" value="Bact_Acetyltransf"/>
</dbReference>
<sequence>MTFYEANQKKNRSASLMKETVMEIRPWEESDRPFLRTLYLHARREGWPWLDPSEWRLEDFDADTLGETILVAQEDGHRLGFASIAENDNFLHHLFVAPDAQGRGVGAALLEAVQARFTSTGALKCMEKNARALRFYARHGWVEEGHGDAPEGAYVLLHFRKP</sequence>